<dbReference type="EMBL" id="BAKI01000003">
    <property type="protein sequence ID" value="GAF35551.1"/>
    <property type="molecule type" value="Genomic_DNA"/>
</dbReference>
<organism evidence="2 3">
    <name type="scientific">Lentilactobacillus farraginis DSM 18382 = JCM 14108</name>
    <dbReference type="NCBI Taxonomy" id="1423743"/>
    <lineage>
        <taxon>Bacteria</taxon>
        <taxon>Bacillati</taxon>
        <taxon>Bacillota</taxon>
        <taxon>Bacilli</taxon>
        <taxon>Lactobacillales</taxon>
        <taxon>Lactobacillaceae</taxon>
        <taxon>Lentilactobacillus</taxon>
    </lineage>
</organism>
<dbReference type="Proteomes" id="UP000019488">
    <property type="component" value="Unassembled WGS sequence"/>
</dbReference>
<evidence type="ECO:0000313" key="3">
    <source>
        <dbReference type="Proteomes" id="UP000019488"/>
    </source>
</evidence>
<feature type="chain" id="PRO_5038345908" evidence="1">
    <location>
        <begin position="22"/>
        <end position="123"/>
    </location>
</feature>
<accession>X0PGP8</accession>
<protein>
    <submittedName>
        <fullName evidence="2">Uncharacterized protein</fullName>
    </submittedName>
</protein>
<proteinExistence type="predicted"/>
<comment type="caution">
    <text evidence="2">The sequence shown here is derived from an EMBL/GenBank/DDBJ whole genome shotgun (WGS) entry which is preliminary data.</text>
</comment>
<dbReference type="AlphaFoldDB" id="X0PGP8"/>
<evidence type="ECO:0000256" key="1">
    <source>
        <dbReference type="SAM" id="SignalP"/>
    </source>
</evidence>
<keyword evidence="1" id="KW-0732">Signal</keyword>
<gene>
    <name evidence="2" type="ORF">JCM14108_444</name>
</gene>
<reference evidence="2" key="1">
    <citation type="journal article" date="2014" name="Genome Announc.">
        <title>Draft Genome Sequences of Two Lactobacillus Strains, L. farraginis JCM 14108T and L. composti JCM 14202T, Isolated from Compost of Distilled Shochu Residue.</title>
        <authorList>
            <person name="Yuki M."/>
            <person name="Oshima K."/>
            <person name="Suda W."/>
            <person name="Kitahara M."/>
            <person name="Kitamura K."/>
            <person name="Iida T."/>
            <person name="Hattori M."/>
            <person name="Ohkuma M."/>
        </authorList>
    </citation>
    <scope>NUCLEOTIDE SEQUENCE [LARGE SCALE GENOMIC DNA]</scope>
    <source>
        <strain evidence="2">JCM 14108</strain>
    </source>
</reference>
<sequence>MHSHKIVKSLIFTAAVFGSLAAVQTPTAAAKWTTGMPKVLQGRFTSRYAKTGNFYPTLSVKANRLTIATQKKSKTTIENLAYRRSTPVSYVIKGTYKNGGRTYLRMMFGSYQAKPEFPIRAVI</sequence>
<evidence type="ECO:0000313" key="2">
    <source>
        <dbReference type="EMBL" id="GAF35551.1"/>
    </source>
</evidence>
<feature type="signal peptide" evidence="1">
    <location>
        <begin position="1"/>
        <end position="21"/>
    </location>
</feature>
<name>X0PGP8_9LACO</name>
<dbReference type="RefSeq" id="WP_237745687.1">
    <property type="nucleotide sequence ID" value="NZ_BAKI01000003.1"/>
</dbReference>